<keyword evidence="8" id="KW-0676">Redox-active center</keyword>
<dbReference type="GO" id="GO:0005737">
    <property type="term" value="C:cytoplasm"/>
    <property type="evidence" value="ECO:0007669"/>
    <property type="project" value="TreeGrafter"/>
</dbReference>
<dbReference type="EC" id="1.11.1.24" evidence="3"/>
<accession>A0A975FNG6</accession>
<evidence type="ECO:0000256" key="3">
    <source>
        <dbReference type="ARBA" id="ARBA00013017"/>
    </source>
</evidence>
<keyword evidence="6" id="KW-0560">Oxidoreductase</keyword>
<dbReference type="AlphaFoldDB" id="A0A975FNG6"/>
<dbReference type="PANTHER" id="PTHR42801:SF4">
    <property type="entry name" value="AHPC_TSA FAMILY PROTEIN"/>
    <property type="match status" value="1"/>
</dbReference>
<proteinExistence type="inferred from homology"/>
<comment type="catalytic activity">
    <reaction evidence="12">
        <text>a hydroperoxide + [thioredoxin]-dithiol = an alcohol + [thioredoxin]-disulfide + H2O</text>
        <dbReference type="Rhea" id="RHEA:62620"/>
        <dbReference type="Rhea" id="RHEA-COMP:10698"/>
        <dbReference type="Rhea" id="RHEA-COMP:10700"/>
        <dbReference type="ChEBI" id="CHEBI:15377"/>
        <dbReference type="ChEBI" id="CHEBI:29950"/>
        <dbReference type="ChEBI" id="CHEBI:30879"/>
        <dbReference type="ChEBI" id="CHEBI:35924"/>
        <dbReference type="ChEBI" id="CHEBI:50058"/>
        <dbReference type="EC" id="1.11.1.24"/>
    </reaction>
</comment>
<dbReference type="InterPro" id="IPR024706">
    <property type="entry name" value="Peroxiredoxin_AhpC-typ"/>
</dbReference>
<keyword evidence="4" id="KW-0575">Peroxidase</keyword>
<reference evidence="15" key="1">
    <citation type="submission" date="2021-03" db="EMBL/GenBank/DDBJ databases">
        <title>Agromyces archimandritus sp. nov., isolated from the cockroach Archimandrita tessellata.</title>
        <authorList>
            <person name="Guzman J."/>
            <person name="Ortuzar M."/>
            <person name="Poehlein A."/>
            <person name="Daniel R."/>
            <person name="Trujillo M."/>
            <person name="Vilcinskas A."/>
        </authorList>
    </citation>
    <scope>NUCLEOTIDE SEQUENCE</scope>
    <source>
        <strain evidence="15">G127AT</strain>
    </source>
</reference>
<organism evidence="15 16">
    <name type="scientific">Agromyces archimandritae</name>
    <dbReference type="NCBI Taxonomy" id="2781962"/>
    <lineage>
        <taxon>Bacteria</taxon>
        <taxon>Bacillati</taxon>
        <taxon>Actinomycetota</taxon>
        <taxon>Actinomycetes</taxon>
        <taxon>Micrococcales</taxon>
        <taxon>Microbacteriaceae</taxon>
        <taxon>Agromyces</taxon>
    </lineage>
</organism>
<evidence type="ECO:0000256" key="11">
    <source>
        <dbReference type="ARBA" id="ARBA00041373"/>
    </source>
</evidence>
<evidence type="ECO:0000313" key="16">
    <source>
        <dbReference type="Proteomes" id="UP000671914"/>
    </source>
</evidence>
<evidence type="ECO:0000256" key="1">
    <source>
        <dbReference type="ARBA" id="ARBA00003330"/>
    </source>
</evidence>
<evidence type="ECO:0000256" key="5">
    <source>
        <dbReference type="ARBA" id="ARBA00022862"/>
    </source>
</evidence>
<evidence type="ECO:0000256" key="8">
    <source>
        <dbReference type="ARBA" id="ARBA00023284"/>
    </source>
</evidence>
<evidence type="ECO:0000256" key="6">
    <source>
        <dbReference type="ARBA" id="ARBA00023002"/>
    </source>
</evidence>
<evidence type="ECO:0000256" key="12">
    <source>
        <dbReference type="ARBA" id="ARBA00049091"/>
    </source>
</evidence>
<dbReference type="PIRSF" id="PIRSF000239">
    <property type="entry name" value="AHPC"/>
    <property type="match status" value="1"/>
</dbReference>
<name>A0A975FNG6_9MICO</name>
<dbReference type="PROSITE" id="PS51352">
    <property type="entry name" value="THIOREDOXIN_2"/>
    <property type="match status" value="1"/>
</dbReference>
<dbReference type="PANTHER" id="PTHR42801">
    <property type="entry name" value="THIOREDOXIN-DEPENDENT PEROXIDE REDUCTASE"/>
    <property type="match status" value="1"/>
</dbReference>
<sequence length="162" mass="17360">MARAKSPVVGQEAPDFTLPGVQLVDDDVVRRDITLSALRGSPVLLVFYPGDETAGCTAQLCSYSSGLGAFDELGAEVVAVSRQGLESHEHFARKERLSMPLLADTEGTVIDRYGVSLAGLTARRSEFLIDAAGIVRYRRIGIVGVTWTKPEELVAELAKLAA</sequence>
<keyword evidence="5" id="KW-0049">Antioxidant</keyword>
<protein>
    <recommendedName>
        <fullName evidence="3">thioredoxin-dependent peroxiredoxin</fullName>
        <ecNumber evidence="3">1.11.1.24</ecNumber>
    </recommendedName>
    <alternativeName>
        <fullName evidence="11">Bacterioferritin comigratory protein</fullName>
    </alternativeName>
    <alternativeName>
        <fullName evidence="9">Thioredoxin peroxidase</fullName>
    </alternativeName>
</protein>
<dbReference type="InterPro" id="IPR036249">
    <property type="entry name" value="Thioredoxin-like_sf"/>
</dbReference>
<dbReference type="InterPro" id="IPR050924">
    <property type="entry name" value="Peroxiredoxin_BCP/PrxQ"/>
</dbReference>
<feature type="domain" description="Thioredoxin" evidence="14">
    <location>
        <begin position="7"/>
        <end position="162"/>
    </location>
</feature>
<feature type="active site" description="Cysteine sulfenic acid (-SOH) intermediate; for peroxidase activity" evidence="13">
    <location>
        <position position="56"/>
    </location>
</feature>
<evidence type="ECO:0000256" key="7">
    <source>
        <dbReference type="ARBA" id="ARBA00023157"/>
    </source>
</evidence>
<dbReference type="EMBL" id="CP071696">
    <property type="protein sequence ID" value="QTX04246.1"/>
    <property type="molecule type" value="Genomic_DNA"/>
</dbReference>
<comment type="similarity">
    <text evidence="10">Belongs to the peroxiredoxin family. BCP/PrxQ subfamily.</text>
</comment>
<dbReference type="KEGG" id="aarc:G127AT_13305"/>
<evidence type="ECO:0000256" key="10">
    <source>
        <dbReference type="ARBA" id="ARBA00038489"/>
    </source>
</evidence>
<dbReference type="Proteomes" id="UP000671914">
    <property type="component" value="Chromosome"/>
</dbReference>
<keyword evidence="7" id="KW-1015">Disulfide bond</keyword>
<dbReference type="GO" id="GO:0034599">
    <property type="term" value="P:cellular response to oxidative stress"/>
    <property type="evidence" value="ECO:0007669"/>
    <property type="project" value="TreeGrafter"/>
</dbReference>
<dbReference type="InterPro" id="IPR013766">
    <property type="entry name" value="Thioredoxin_domain"/>
</dbReference>
<evidence type="ECO:0000256" key="13">
    <source>
        <dbReference type="PIRSR" id="PIRSR000239-1"/>
    </source>
</evidence>
<dbReference type="SUPFAM" id="SSF52833">
    <property type="entry name" value="Thioredoxin-like"/>
    <property type="match status" value="1"/>
</dbReference>
<evidence type="ECO:0000256" key="2">
    <source>
        <dbReference type="ARBA" id="ARBA00011245"/>
    </source>
</evidence>
<dbReference type="GO" id="GO:0008379">
    <property type="term" value="F:thioredoxin peroxidase activity"/>
    <property type="evidence" value="ECO:0007669"/>
    <property type="project" value="TreeGrafter"/>
</dbReference>
<evidence type="ECO:0000259" key="14">
    <source>
        <dbReference type="PROSITE" id="PS51352"/>
    </source>
</evidence>
<gene>
    <name evidence="15" type="ORF">G127AT_13305</name>
</gene>
<comment type="subunit">
    <text evidence="2">Monomer.</text>
</comment>
<evidence type="ECO:0000313" key="15">
    <source>
        <dbReference type="EMBL" id="QTX04246.1"/>
    </source>
</evidence>
<dbReference type="CDD" id="cd03017">
    <property type="entry name" value="PRX_BCP"/>
    <property type="match status" value="1"/>
</dbReference>
<dbReference type="RefSeq" id="WP_210897646.1">
    <property type="nucleotide sequence ID" value="NZ_CP071696.1"/>
</dbReference>
<dbReference type="Pfam" id="PF00578">
    <property type="entry name" value="AhpC-TSA"/>
    <property type="match status" value="1"/>
</dbReference>
<dbReference type="Gene3D" id="3.40.30.10">
    <property type="entry name" value="Glutaredoxin"/>
    <property type="match status" value="1"/>
</dbReference>
<keyword evidence="16" id="KW-1185">Reference proteome</keyword>
<evidence type="ECO:0000256" key="4">
    <source>
        <dbReference type="ARBA" id="ARBA00022559"/>
    </source>
</evidence>
<dbReference type="InterPro" id="IPR000866">
    <property type="entry name" value="AhpC/TSA"/>
</dbReference>
<dbReference type="GO" id="GO:0045454">
    <property type="term" value="P:cell redox homeostasis"/>
    <property type="evidence" value="ECO:0007669"/>
    <property type="project" value="TreeGrafter"/>
</dbReference>
<evidence type="ECO:0000256" key="9">
    <source>
        <dbReference type="ARBA" id="ARBA00032824"/>
    </source>
</evidence>
<comment type="function">
    <text evidence="1">Thiol-specific peroxidase that catalyzes the reduction of hydrogen peroxide and organic hydroperoxides to water and alcohols, respectively. Plays a role in cell protection against oxidative stress by detoxifying peroxides and as sensor of hydrogen peroxide-mediated signaling events.</text>
</comment>